<dbReference type="InterPro" id="IPR055414">
    <property type="entry name" value="LRR_R13L4/SHOC2-like"/>
</dbReference>
<feature type="domain" description="Disease resistance R13L4/SHOC-2-like LRR" evidence="10">
    <location>
        <begin position="548"/>
        <end position="714"/>
    </location>
</feature>
<dbReference type="GO" id="GO:0005524">
    <property type="term" value="F:ATP binding"/>
    <property type="evidence" value="ECO:0007669"/>
    <property type="project" value="UniProtKB-KW"/>
</dbReference>
<reference evidence="11 12" key="4">
    <citation type="journal article" date="2011" name="BMC Genomics">
        <title>RNA-Seq improves annotation of protein-coding genes in the cucumber genome.</title>
        <authorList>
            <person name="Li Z."/>
            <person name="Zhang Z."/>
            <person name="Yan P."/>
            <person name="Huang S."/>
            <person name="Fei Z."/>
            <person name="Lin K."/>
        </authorList>
    </citation>
    <scope>NUCLEOTIDE SEQUENCE [LARGE SCALE GENOMIC DNA]</scope>
    <source>
        <strain evidence="12">cv. 9930</strain>
    </source>
</reference>
<dbReference type="Pfam" id="PF00931">
    <property type="entry name" value="NB-ARC"/>
    <property type="match status" value="1"/>
</dbReference>
<keyword evidence="3" id="KW-0677">Repeat</keyword>
<evidence type="ECO:0000256" key="7">
    <source>
        <dbReference type="SAM" id="Coils"/>
    </source>
</evidence>
<dbReference type="GO" id="GO:0006952">
    <property type="term" value="P:defense response"/>
    <property type="evidence" value="ECO:0007669"/>
    <property type="project" value="UniProtKB-KW"/>
</dbReference>
<dbReference type="eggNOG" id="KOG4658">
    <property type="taxonomic scope" value="Eukaryota"/>
</dbReference>
<evidence type="ECO:0000256" key="6">
    <source>
        <dbReference type="ARBA" id="ARBA00022840"/>
    </source>
</evidence>
<evidence type="ECO:0000259" key="9">
    <source>
        <dbReference type="Pfam" id="PF23247"/>
    </source>
</evidence>
<feature type="coiled-coil region" evidence="7">
    <location>
        <begin position="31"/>
        <end position="65"/>
    </location>
</feature>
<dbReference type="InterPro" id="IPR050905">
    <property type="entry name" value="Plant_NBS-LRR"/>
</dbReference>
<dbReference type="SUPFAM" id="SSF52058">
    <property type="entry name" value="L domain-like"/>
    <property type="match status" value="1"/>
</dbReference>
<reference evidence="11 12" key="2">
    <citation type="journal article" date="2009" name="PLoS ONE">
        <title>An integrated genetic and cytogenetic map of the cucumber genome.</title>
        <authorList>
            <person name="Ren Y."/>
            <person name="Zhang Z."/>
            <person name="Liu J."/>
            <person name="Staub J.E."/>
            <person name="Han Y."/>
            <person name="Cheng Z."/>
            <person name="Li X."/>
            <person name="Lu J."/>
            <person name="Miao H."/>
            <person name="Kang H."/>
            <person name="Xie B."/>
            <person name="Gu X."/>
            <person name="Wang X."/>
            <person name="Du Y."/>
            <person name="Jin W."/>
            <person name="Huang S."/>
        </authorList>
    </citation>
    <scope>NUCLEOTIDE SEQUENCE [LARGE SCALE GENOMIC DNA]</scope>
    <source>
        <strain evidence="12">cv. 9930</strain>
    </source>
</reference>
<evidence type="ECO:0000256" key="5">
    <source>
        <dbReference type="ARBA" id="ARBA00022821"/>
    </source>
</evidence>
<evidence type="ECO:0000256" key="1">
    <source>
        <dbReference type="ARBA" id="ARBA00008894"/>
    </source>
</evidence>
<accession>A0A0A0K5R3</accession>
<evidence type="ECO:0000259" key="8">
    <source>
        <dbReference type="Pfam" id="PF00931"/>
    </source>
</evidence>
<evidence type="ECO:0000313" key="11">
    <source>
        <dbReference type="EMBL" id="KGN44289.1"/>
    </source>
</evidence>
<dbReference type="SUPFAM" id="SSF52047">
    <property type="entry name" value="RNI-like"/>
    <property type="match status" value="1"/>
</dbReference>
<gene>
    <name evidence="11" type="ORF">Csa_7G239020</name>
</gene>
<dbReference type="Gene3D" id="1.10.8.430">
    <property type="entry name" value="Helical domain of apoptotic protease-activating factors"/>
    <property type="match status" value="1"/>
</dbReference>
<feature type="domain" description="Disease resistance protein At4g27190-like leucine-rich repeats" evidence="9">
    <location>
        <begin position="933"/>
        <end position="1073"/>
    </location>
</feature>
<dbReference type="Pfam" id="PF23598">
    <property type="entry name" value="LRR_14"/>
    <property type="match status" value="1"/>
</dbReference>
<organism evidence="11 12">
    <name type="scientific">Cucumis sativus</name>
    <name type="common">Cucumber</name>
    <dbReference type="NCBI Taxonomy" id="3659"/>
    <lineage>
        <taxon>Eukaryota</taxon>
        <taxon>Viridiplantae</taxon>
        <taxon>Streptophyta</taxon>
        <taxon>Embryophyta</taxon>
        <taxon>Tracheophyta</taxon>
        <taxon>Spermatophyta</taxon>
        <taxon>Magnoliopsida</taxon>
        <taxon>eudicotyledons</taxon>
        <taxon>Gunneridae</taxon>
        <taxon>Pentapetalae</taxon>
        <taxon>rosids</taxon>
        <taxon>fabids</taxon>
        <taxon>Cucurbitales</taxon>
        <taxon>Cucurbitaceae</taxon>
        <taxon>Benincaseae</taxon>
        <taxon>Cucumis</taxon>
    </lineage>
</organism>
<dbReference type="PRINTS" id="PR00364">
    <property type="entry name" value="DISEASERSIST"/>
</dbReference>
<dbReference type="InterPro" id="IPR036388">
    <property type="entry name" value="WH-like_DNA-bd_sf"/>
</dbReference>
<feature type="domain" description="Disease resistance protein At4g27190-like leucine-rich repeats" evidence="9">
    <location>
        <begin position="815"/>
        <end position="911"/>
    </location>
</feature>
<dbReference type="Gene3D" id="1.10.10.10">
    <property type="entry name" value="Winged helix-like DNA-binding domain superfamily/Winged helix DNA-binding domain"/>
    <property type="match status" value="1"/>
</dbReference>
<reference evidence="11 12" key="3">
    <citation type="journal article" date="2010" name="BMC Genomics">
        <title>Transcriptome sequencing and comparative analysis of cucumber flowers with different sex types.</title>
        <authorList>
            <person name="Guo S."/>
            <person name="Zheng Y."/>
            <person name="Joung J.G."/>
            <person name="Liu S."/>
            <person name="Zhang Z."/>
            <person name="Crasta O.R."/>
            <person name="Sobral B.W."/>
            <person name="Xu Y."/>
            <person name="Huang S."/>
            <person name="Fei Z."/>
        </authorList>
    </citation>
    <scope>NUCLEOTIDE SEQUENCE [LARGE SCALE GENOMIC DNA]</scope>
    <source>
        <strain evidence="12">cv. 9930</strain>
    </source>
</reference>
<dbReference type="InterPro" id="IPR002182">
    <property type="entry name" value="NB-ARC"/>
</dbReference>
<evidence type="ECO:0000256" key="2">
    <source>
        <dbReference type="ARBA" id="ARBA00022614"/>
    </source>
</evidence>
<evidence type="ECO:0000256" key="4">
    <source>
        <dbReference type="ARBA" id="ARBA00022741"/>
    </source>
</evidence>
<keyword evidence="4" id="KW-0547">Nucleotide-binding</keyword>
<dbReference type="InterPro" id="IPR057135">
    <property type="entry name" value="At4g27190-like_LRR"/>
</dbReference>
<keyword evidence="12" id="KW-1185">Reference proteome</keyword>
<dbReference type="Gene3D" id="3.80.10.10">
    <property type="entry name" value="Ribonuclease Inhibitor"/>
    <property type="match status" value="3"/>
</dbReference>
<dbReference type="EMBL" id="CM002928">
    <property type="protein sequence ID" value="KGN44289.1"/>
    <property type="molecule type" value="Genomic_DNA"/>
</dbReference>
<reference evidence="11 12" key="1">
    <citation type="journal article" date="2009" name="Nat. Genet.">
        <title>The genome of the cucumber, Cucumis sativus L.</title>
        <authorList>
            <person name="Huang S."/>
            <person name="Li R."/>
            <person name="Zhang Z."/>
            <person name="Li L."/>
            <person name="Gu X."/>
            <person name="Fan W."/>
            <person name="Lucas W.J."/>
            <person name="Wang X."/>
            <person name="Xie B."/>
            <person name="Ni P."/>
            <person name="Ren Y."/>
            <person name="Zhu H."/>
            <person name="Li J."/>
            <person name="Lin K."/>
            <person name="Jin W."/>
            <person name="Fei Z."/>
            <person name="Li G."/>
            <person name="Staub J."/>
            <person name="Kilian A."/>
            <person name="van der Vossen E.A."/>
            <person name="Wu Y."/>
            <person name="Guo J."/>
            <person name="He J."/>
            <person name="Jia Z."/>
            <person name="Ren Y."/>
            <person name="Tian G."/>
            <person name="Lu Y."/>
            <person name="Ruan J."/>
            <person name="Qian W."/>
            <person name="Wang M."/>
            <person name="Huang Q."/>
            <person name="Li B."/>
            <person name="Xuan Z."/>
            <person name="Cao J."/>
            <person name="Asan"/>
            <person name="Wu Z."/>
            <person name="Zhang J."/>
            <person name="Cai Q."/>
            <person name="Bai Y."/>
            <person name="Zhao B."/>
            <person name="Han Y."/>
            <person name="Li Y."/>
            <person name="Li X."/>
            <person name="Wang S."/>
            <person name="Shi Q."/>
            <person name="Liu S."/>
            <person name="Cho W.K."/>
            <person name="Kim J.Y."/>
            <person name="Xu Y."/>
            <person name="Heller-Uszynska K."/>
            <person name="Miao H."/>
            <person name="Cheng Z."/>
            <person name="Zhang S."/>
            <person name="Wu J."/>
            <person name="Yang Y."/>
            <person name="Kang H."/>
            <person name="Li M."/>
            <person name="Liang H."/>
            <person name="Ren X."/>
            <person name="Shi Z."/>
            <person name="Wen M."/>
            <person name="Jian M."/>
            <person name="Yang H."/>
            <person name="Zhang G."/>
            <person name="Yang Z."/>
            <person name="Chen R."/>
            <person name="Liu S."/>
            <person name="Li J."/>
            <person name="Ma L."/>
            <person name="Liu H."/>
            <person name="Zhou Y."/>
            <person name="Zhao J."/>
            <person name="Fang X."/>
            <person name="Li G."/>
            <person name="Fang L."/>
            <person name="Li Y."/>
            <person name="Liu D."/>
            <person name="Zheng H."/>
            <person name="Zhang Y."/>
            <person name="Qin N."/>
            <person name="Li Z."/>
            <person name="Yang G."/>
            <person name="Yang S."/>
            <person name="Bolund L."/>
            <person name="Kristiansen K."/>
            <person name="Zheng H."/>
            <person name="Li S."/>
            <person name="Zhang X."/>
            <person name="Yang H."/>
            <person name="Wang J."/>
            <person name="Sun R."/>
            <person name="Zhang B."/>
            <person name="Jiang S."/>
            <person name="Wang J."/>
            <person name="Du Y."/>
            <person name="Li S."/>
        </authorList>
    </citation>
    <scope>NUCLEOTIDE SEQUENCE [LARGE SCALE GENOMIC DNA]</scope>
    <source>
        <strain evidence="12">cv. 9930</strain>
    </source>
</reference>
<proteinExistence type="inferred from homology"/>
<dbReference type="InterPro" id="IPR042197">
    <property type="entry name" value="Apaf_helical"/>
</dbReference>
<comment type="similarity">
    <text evidence="1">Belongs to the disease resistance NB-LRR family.</text>
</comment>
<evidence type="ECO:0000256" key="3">
    <source>
        <dbReference type="ARBA" id="ARBA00022737"/>
    </source>
</evidence>
<feature type="domain" description="NB-ARC" evidence="8">
    <location>
        <begin position="156"/>
        <end position="318"/>
    </location>
</feature>
<dbReference type="InterPro" id="IPR027417">
    <property type="entry name" value="P-loop_NTPase"/>
</dbReference>
<dbReference type="FunFam" id="1.10.8.430:FF:000003">
    <property type="entry name" value="Probable disease resistance protein At5g66910"/>
    <property type="match status" value="1"/>
</dbReference>
<dbReference type="Proteomes" id="UP000029981">
    <property type="component" value="Chromosome 7"/>
</dbReference>
<keyword evidence="2" id="KW-0433">Leucine-rich repeat</keyword>
<dbReference type="OMA" id="IAGEREW"/>
<name>A0A0A0K5R3_CUCSA</name>
<dbReference type="GO" id="GO:0043531">
    <property type="term" value="F:ADP binding"/>
    <property type="evidence" value="ECO:0007669"/>
    <property type="project" value="InterPro"/>
</dbReference>
<evidence type="ECO:0000259" key="10">
    <source>
        <dbReference type="Pfam" id="PF23598"/>
    </source>
</evidence>
<dbReference type="PANTHER" id="PTHR33463">
    <property type="entry name" value="NB-ARC DOMAIN-CONTAINING PROTEIN-RELATED"/>
    <property type="match status" value="1"/>
</dbReference>
<dbReference type="PANTHER" id="PTHR33463:SF145">
    <property type="entry name" value="NB-ARC DOMAIN-CONTAINING PROTEIN"/>
    <property type="match status" value="1"/>
</dbReference>
<sequence length="1373" mass="157388">MAEFIINVASVIVTPIGKYVIKPIGNQLGYIVFYNRNKNEIKEQLESLETTKKDLDLRVEDAKSKAYTIFTKVSEWLVAADDEIKKSDELFNSNPPCLNFLQRHQLSRKARKRATDIRRLKDGGNNFLEVGCPAPLPDTMNTIVPEAYQTLGSKTSMAKQIKDALAKPEVRKVGIYGMGGVGKTYLLKEVKKLVLEEKLFDLVIDVTVGQSNDVMNMQQQIGDFLNKELPKSKEGRTSFLRNALVEMKGNILITFDDLWNEFDIINDVGIPLSKEGCKTLVTSRFQNVLANKMNIKECFKVTCLDDEESWKFFKKIIGDEFDAKMENIAKEVAKQCGGLPLALDIIAKTLKRSRHINYYWEGVLSKLKNSIPVNIDVGEKVYASLKLSYEHLDGEEVKSLFLLCSVFPDDHGISVNDLQMYVMGMGLLKMVNTWKEARAEAHYLVEDLTSSSLLQRLKNRDVKMHDIVRDVAIYIGPDFNMSTLYYGYSTSSKGLDEDKCRSYRAIFVDCKKFCNLLPNLKLPKLELLILSFPFWGKDRNIDIMDAYFEGMENLKVLDIEGTSFLQPFWTPLKNLRTLCMSYCWCEDIDTIGHLKQLEILRISNCRGITELPTSMSELKQLKVLVVSHCFKLVVIHTNIISSMTKLEELDIQDCFKEWGEEVRYKNTWIPNAQLSELNCLSHLSILRVRVLKLTILSEALSSQMLKNLREFFIYVGTHEPKFHPFKSWSSFDKYEKNMSFNMKSQIVSVNGTKLSILLEGTKRLMILNDSKGFANDIFKAIGNGYPLLKCLEIHDNSETPHLRGNDFTSLKRLVLDRMVMLESIIPRHSPINPFNKLKFIKIGRCEQLRNFFPLSVFKGLSNLRQIEIYECNMMEEIVSIEIEDHITIYTSPLTSLRIERVNKLTSFCSTKSSIQQTIVPLFDERRVSFPELKYLSIGRANNLEMLWHKNGSSFSKLQTIEISDCKELRCVFPSNIATSLVFLDTLKIYGCELLEMIFEIEKQKTSGDTKVVPLRYLSLGFLKNLKYVWDKDVDDVVAFPNLKKVKVGRCPKLKIIFPASFTKYMKEIEELEMVEPFNYEIFPVDEASKLKEVALFQSLETLRMSCKQAVKERFWVMSKFFKLKSLELFGCEDGKMISLPMEMNEVLYSIEELTIRGCLQLVDVIGNDYYIQRCANLKKLKLYNLPKLMYVLKNMNQMTATTFSKLVYLQVGGCNGMINLFSPSVAKNLANLNSIEIYDCGEMRTVVAAKAEEEEENVEIVFSKLTGMEFHNLAGLECFYPGKCTLEFPLLDTLRISKCDDMKIFSYGITNTPTLKNIEIGEHNSLPVLPTQGINDIIHAFFTIEVCIISFQNTLNSISQFLAQLYYQNPLCV</sequence>
<dbReference type="InterPro" id="IPR032675">
    <property type="entry name" value="LRR_dom_sf"/>
</dbReference>
<keyword evidence="7" id="KW-0175">Coiled coil</keyword>
<dbReference type="Gene3D" id="3.40.50.300">
    <property type="entry name" value="P-loop containing nucleotide triphosphate hydrolases"/>
    <property type="match status" value="1"/>
</dbReference>
<keyword evidence="6" id="KW-0067">ATP-binding</keyword>
<keyword evidence="5" id="KW-0611">Plant defense</keyword>
<feature type="domain" description="Disease resistance protein At4g27190-like leucine-rich repeats" evidence="9">
    <location>
        <begin position="1104"/>
        <end position="1241"/>
    </location>
</feature>
<dbReference type="SUPFAM" id="SSF52540">
    <property type="entry name" value="P-loop containing nucleoside triphosphate hydrolases"/>
    <property type="match status" value="1"/>
</dbReference>
<dbReference type="Pfam" id="PF23247">
    <property type="entry name" value="LRR_RPS2"/>
    <property type="match status" value="3"/>
</dbReference>
<dbReference type="Gramene" id="KGN44289">
    <property type="protein sequence ID" value="KGN44289"/>
    <property type="gene ID" value="Csa_7G239020"/>
</dbReference>
<protein>
    <submittedName>
        <fullName evidence="11">Uncharacterized protein</fullName>
    </submittedName>
</protein>
<evidence type="ECO:0000313" key="12">
    <source>
        <dbReference type="Proteomes" id="UP000029981"/>
    </source>
</evidence>